<dbReference type="EMBL" id="BGPR01098835">
    <property type="protein sequence ID" value="GBM50576.1"/>
    <property type="molecule type" value="Genomic_DNA"/>
</dbReference>
<reference evidence="2 3" key="1">
    <citation type="journal article" date="2019" name="Sci. Rep.">
        <title>Orb-weaving spider Araneus ventricosus genome elucidates the spidroin gene catalogue.</title>
        <authorList>
            <person name="Kono N."/>
            <person name="Nakamura H."/>
            <person name="Ohtoshi R."/>
            <person name="Moran D.A.P."/>
            <person name="Shinohara A."/>
            <person name="Yoshida Y."/>
            <person name="Fujiwara M."/>
            <person name="Mori M."/>
            <person name="Tomita M."/>
            <person name="Arakawa K."/>
        </authorList>
    </citation>
    <scope>NUCLEOTIDE SEQUENCE [LARGE SCALE GENOMIC DNA]</scope>
</reference>
<dbReference type="EMBL" id="BGPR01098839">
    <property type="protein sequence ID" value="GBM50584.1"/>
    <property type="molecule type" value="Genomic_DNA"/>
</dbReference>
<accession>A0A4Y2GEZ5</accession>
<name>A0A4Y2GEZ5_ARAVE</name>
<sequence length="96" mass="10414">MINLARAGFAKNGSFKRNKSAVLDTMDTATTAMLISTYSSYDGTSRHMKIAILAFVVRWALGEKSKLILLRIASRPSRPSGAPDPGGEVVIRAKNF</sequence>
<dbReference type="Proteomes" id="UP000499080">
    <property type="component" value="Unassembled WGS sequence"/>
</dbReference>
<gene>
    <name evidence="2" type="ORF">AVEN_106646_1</name>
    <name evidence="1" type="ORF">AVEN_57958_1</name>
</gene>
<comment type="caution">
    <text evidence="2">The sequence shown here is derived from an EMBL/GenBank/DDBJ whole genome shotgun (WGS) entry which is preliminary data.</text>
</comment>
<dbReference type="AlphaFoldDB" id="A0A4Y2GEZ5"/>
<protein>
    <submittedName>
        <fullName evidence="2">Uncharacterized protein</fullName>
    </submittedName>
</protein>
<keyword evidence="3" id="KW-1185">Reference proteome</keyword>
<evidence type="ECO:0000313" key="3">
    <source>
        <dbReference type="Proteomes" id="UP000499080"/>
    </source>
</evidence>
<evidence type="ECO:0000313" key="1">
    <source>
        <dbReference type="EMBL" id="GBM50576.1"/>
    </source>
</evidence>
<evidence type="ECO:0000313" key="2">
    <source>
        <dbReference type="EMBL" id="GBM50584.1"/>
    </source>
</evidence>
<organism evidence="2 3">
    <name type="scientific">Araneus ventricosus</name>
    <name type="common">Orbweaver spider</name>
    <name type="synonym">Epeira ventricosa</name>
    <dbReference type="NCBI Taxonomy" id="182803"/>
    <lineage>
        <taxon>Eukaryota</taxon>
        <taxon>Metazoa</taxon>
        <taxon>Ecdysozoa</taxon>
        <taxon>Arthropoda</taxon>
        <taxon>Chelicerata</taxon>
        <taxon>Arachnida</taxon>
        <taxon>Araneae</taxon>
        <taxon>Araneomorphae</taxon>
        <taxon>Entelegynae</taxon>
        <taxon>Araneoidea</taxon>
        <taxon>Araneidae</taxon>
        <taxon>Araneus</taxon>
    </lineage>
</organism>
<proteinExistence type="predicted"/>